<sequence>MYALQWMRRKARGTKREDLSRQFTSTSSVNSGHGLGESPNLSENDSEFQELLIAKRWESDDLGDQEGDLRGSRKKKIARSAVGSVDNLAAFVAPQNRTHLSGRHVKYQTRLKMKAPHTNWVSINDLGVVSKLAADKRAITKAKELGVTTRELRMFDQVYGHFHNNTTRILVRENALLFVMEGYRLIITNDEVFIPLFGLPAEELSDLIKELEYVLSRRSEIIRKIKRDKERNNLTGGSPARAPGSTESEEDDEEILPFELRVFEVALGRVVGNFKDKIVDLDDACHPALEALTKSVDKMTLDHVRNLKNKQDLMLKKVEAVVEELDRLMDDDDDMRRMILSDDFFEDEDLLQSSAISVSGGTPRSFGSGRGPFGDAARPGMDETQGPRTSRSLKMRTERRSSFGAYEDEHADHDNEVDHALDMVENLLEFYFSILDHAFDCLKTLEEIIDNTEEMINIELDTARNRLIKLEIMLTGCTFTFTIYAVVAGVLGENLDLPETIISQFWMVNLATILFCSFLMVGLWFWCRMEGLL</sequence>
<dbReference type="Gene3D" id="1.20.58.340">
    <property type="entry name" value="Magnesium transport protein CorA, transmembrane region"/>
    <property type="match status" value="1"/>
</dbReference>
<dbReference type="Proteomes" id="UP001472866">
    <property type="component" value="Chromosome 03"/>
</dbReference>
<keyword evidence="5" id="KW-1185">Reference proteome</keyword>
<evidence type="ECO:0000256" key="1">
    <source>
        <dbReference type="ARBA" id="ARBA00007535"/>
    </source>
</evidence>
<feature type="transmembrane region" description="Helical" evidence="3">
    <location>
        <begin position="472"/>
        <end position="492"/>
    </location>
</feature>
<evidence type="ECO:0000256" key="2">
    <source>
        <dbReference type="SAM" id="MobiDB-lite"/>
    </source>
</evidence>
<feature type="compositionally biased region" description="Polar residues" evidence="2">
    <location>
        <begin position="21"/>
        <end position="31"/>
    </location>
</feature>
<comment type="similarity">
    <text evidence="1">Belongs to the CorA metal ion transporter (MIT) (TC 1.A.35.5) family.</text>
</comment>
<organism evidence="4 5">
    <name type="scientific">Chloropicon roscoffensis</name>
    <dbReference type="NCBI Taxonomy" id="1461544"/>
    <lineage>
        <taxon>Eukaryota</taxon>
        <taxon>Viridiplantae</taxon>
        <taxon>Chlorophyta</taxon>
        <taxon>Chloropicophyceae</taxon>
        <taxon>Chloropicales</taxon>
        <taxon>Chloropicaceae</taxon>
        <taxon>Chloropicon</taxon>
    </lineage>
</organism>
<protein>
    <submittedName>
        <fullName evidence="4">Magnesium transporter</fullName>
    </submittedName>
</protein>
<dbReference type="PANTHER" id="PTHR13890:SF31">
    <property type="entry name" value="MAGNESIUM TRANSPORTER MRS2-2-RELATED"/>
    <property type="match status" value="1"/>
</dbReference>
<dbReference type="GO" id="GO:0015095">
    <property type="term" value="F:magnesium ion transmembrane transporter activity"/>
    <property type="evidence" value="ECO:0007669"/>
    <property type="project" value="TreeGrafter"/>
</dbReference>
<evidence type="ECO:0000256" key="3">
    <source>
        <dbReference type="SAM" id="Phobius"/>
    </source>
</evidence>
<proteinExistence type="inferred from homology"/>
<dbReference type="AlphaFoldDB" id="A0AAX4P4F4"/>
<dbReference type="Pfam" id="PF22099">
    <property type="entry name" value="MRS2-like"/>
    <property type="match status" value="1"/>
</dbReference>
<feature type="transmembrane region" description="Helical" evidence="3">
    <location>
        <begin position="504"/>
        <end position="527"/>
    </location>
</feature>
<dbReference type="EMBL" id="CP151503">
    <property type="protein sequence ID" value="WZN60691.1"/>
    <property type="molecule type" value="Genomic_DNA"/>
</dbReference>
<accession>A0AAX4P4F4</accession>
<keyword evidence="3" id="KW-1133">Transmembrane helix</keyword>
<dbReference type="InterPro" id="IPR039204">
    <property type="entry name" value="MRS2-like"/>
</dbReference>
<dbReference type="PANTHER" id="PTHR13890">
    <property type="entry name" value="RNA SPLICING PROTEIN MRS2, MITOCHONDRIAL"/>
    <property type="match status" value="1"/>
</dbReference>
<keyword evidence="3" id="KW-0472">Membrane</keyword>
<feature type="region of interest" description="Disordered" evidence="2">
    <location>
        <begin position="13"/>
        <end position="43"/>
    </location>
</feature>
<gene>
    <name evidence="4" type="ORF">HKI87_03g22250</name>
</gene>
<feature type="region of interest" description="Disordered" evidence="2">
    <location>
        <begin position="359"/>
        <end position="397"/>
    </location>
</feature>
<evidence type="ECO:0000313" key="4">
    <source>
        <dbReference type="EMBL" id="WZN60691.1"/>
    </source>
</evidence>
<name>A0AAX4P4F4_9CHLO</name>
<feature type="region of interest" description="Disordered" evidence="2">
    <location>
        <begin position="232"/>
        <end position="253"/>
    </location>
</feature>
<keyword evidence="3" id="KW-0812">Transmembrane</keyword>
<dbReference type="Gene3D" id="2.40.128.330">
    <property type="match status" value="1"/>
</dbReference>
<evidence type="ECO:0000313" key="5">
    <source>
        <dbReference type="Proteomes" id="UP001472866"/>
    </source>
</evidence>
<reference evidence="4 5" key="1">
    <citation type="submission" date="2024-03" db="EMBL/GenBank/DDBJ databases">
        <title>Complete genome sequence of the green alga Chloropicon roscoffensis RCC1871.</title>
        <authorList>
            <person name="Lemieux C."/>
            <person name="Pombert J.-F."/>
            <person name="Otis C."/>
            <person name="Turmel M."/>
        </authorList>
    </citation>
    <scope>NUCLEOTIDE SEQUENCE [LARGE SCALE GENOMIC DNA]</scope>
    <source>
        <strain evidence="4 5">RCC1871</strain>
    </source>
</reference>